<proteinExistence type="predicted"/>
<comment type="caution">
    <text evidence="1">The sequence shown here is derived from an EMBL/GenBank/DDBJ whole genome shotgun (WGS) entry which is preliminary data.</text>
</comment>
<dbReference type="EMBL" id="BHZD01000001">
    <property type="protein sequence ID" value="GCD44508.1"/>
    <property type="molecule type" value="Genomic_DNA"/>
</dbReference>
<evidence type="ECO:0000313" key="1">
    <source>
        <dbReference type="EMBL" id="GCD44508.1"/>
    </source>
</evidence>
<dbReference type="AlphaFoldDB" id="A0A401W5B4"/>
<keyword evidence="2" id="KW-1185">Reference proteome</keyword>
<organism evidence="1 2">
    <name type="scientific">Streptomyces paromomycinus</name>
    <name type="common">Streptomyces rimosus subsp. paromomycinus</name>
    <dbReference type="NCBI Taxonomy" id="92743"/>
    <lineage>
        <taxon>Bacteria</taxon>
        <taxon>Bacillati</taxon>
        <taxon>Actinomycetota</taxon>
        <taxon>Actinomycetes</taxon>
        <taxon>Kitasatosporales</taxon>
        <taxon>Streptomycetaceae</taxon>
        <taxon>Streptomyces</taxon>
    </lineage>
</organism>
<name>A0A401W5B4_STREY</name>
<evidence type="ECO:0000313" key="2">
    <source>
        <dbReference type="Proteomes" id="UP000286746"/>
    </source>
</evidence>
<reference evidence="1 2" key="1">
    <citation type="submission" date="2018-11" db="EMBL/GenBank/DDBJ databases">
        <title>Whole genome sequence of Streptomyces paromomycinus NBRC 15454(T).</title>
        <authorList>
            <person name="Komaki H."/>
            <person name="Tamura T."/>
        </authorList>
    </citation>
    <scope>NUCLEOTIDE SEQUENCE [LARGE SCALE GENOMIC DNA]</scope>
    <source>
        <strain evidence="1 2">NBRC 15454</strain>
    </source>
</reference>
<protein>
    <submittedName>
        <fullName evidence="1">Uncharacterized protein</fullName>
    </submittedName>
</protein>
<gene>
    <name evidence="1" type="ORF">GKJPGBOP_04208</name>
</gene>
<dbReference type="GeneID" id="95626885"/>
<dbReference type="RefSeq" id="WP_167515145.1">
    <property type="nucleotide sequence ID" value="NZ_BHZD01000001.1"/>
</dbReference>
<dbReference type="Proteomes" id="UP000286746">
    <property type="component" value="Unassembled WGS sequence"/>
</dbReference>
<accession>A0A401W5B4</accession>
<sequence>MQSRTNAGRRARTTVMVALLVAALWGGVALTKGAAQADGSAPGGPVGHLSRAVEIIRG</sequence>